<feature type="transmembrane region" description="Helical" evidence="1">
    <location>
        <begin position="39"/>
        <end position="56"/>
    </location>
</feature>
<accession>A0A6G6WFL1</accession>
<feature type="transmembrane region" description="Helical" evidence="1">
    <location>
        <begin position="148"/>
        <end position="169"/>
    </location>
</feature>
<feature type="transmembrane region" description="Helical" evidence="1">
    <location>
        <begin position="124"/>
        <end position="142"/>
    </location>
</feature>
<sequence>MSPLLALLHETRPRLLLRAVVLLAPPLALLSAWPAEQPGGWLTALVVVLAAGAAVLPESWLAALALGVVLLWWALQVADALPVTALLAALLLVAGHLAGVLLAYGPTGAAVTEPVARLWVRRGLLVGAAAPVVWLLALAVRGQPEPPGVWVAGLVCGVLLCVVAAVAVGQDQDVA</sequence>
<evidence type="ECO:0000313" key="3">
    <source>
        <dbReference type="Proteomes" id="UP000502996"/>
    </source>
</evidence>
<dbReference type="AlphaFoldDB" id="A0A6G6WFL1"/>
<dbReference type="RefSeq" id="WP_165234420.1">
    <property type="nucleotide sequence ID" value="NZ_CP049257.1"/>
</dbReference>
<proteinExistence type="predicted"/>
<feature type="transmembrane region" description="Helical" evidence="1">
    <location>
        <begin position="84"/>
        <end position="104"/>
    </location>
</feature>
<dbReference type="EMBL" id="CP049257">
    <property type="protein sequence ID" value="QIG43947.1"/>
    <property type="molecule type" value="Genomic_DNA"/>
</dbReference>
<feature type="transmembrane region" description="Helical" evidence="1">
    <location>
        <begin position="15"/>
        <end position="33"/>
    </location>
</feature>
<reference evidence="2 3" key="1">
    <citation type="submission" date="2020-02" db="EMBL/GenBank/DDBJ databases">
        <title>Full genome sequence of Nocardioides sp. R-3366.</title>
        <authorList>
            <person name="Im W.-T."/>
        </authorList>
    </citation>
    <scope>NUCLEOTIDE SEQUENCE [LARGE SCALE GENOMIC DNA]</scope>
    <source>
        <strain evidence="2 3">R-3366</strain>
    </source>
</reference>
<name>A0A6G6WFL1_9ACTN</name>
<evidence type="ECO:0000313" key="2">
    <source>
        <dbReference type="EMBL" id="QIG43947.1"/>
    </source>
</evidence>
<dbReference type="KEGG" id="nano:G5V58_15260"/>
<keyword evidence="1" id="KW-1133">Transmembrane helix</keyword>
<keyword evidence="1" id="KW-0472">Membrane</keyword>
<keyword evidence="3" id="KW-1185">Reference proteome</keyword>
<dbReference type="Proteomes" id="UP000502996">
    <property type="component" value="Chromosome"/>
</dbReference>
<gene>
    <name evidence="2" type="ORF">G5V58_15260</name>
</gene>
<keyword evidence="1" id="KW-0812">Transmembrane</keyword>
<organism evidence="2 3">
    <name type="scientific">Nocardioides anomalus</name>
    <dbReference type="NCBI Taxonomy" id="2712223"/>
    <lineage>
        <taxon>Bacteria</taxon>
        <taxon>Bacillati</taxon>
        <taxon>Actinomycetota</taxon>
        <taxon>Actinomycetes</taxon>
        <taxon>Propionibacteriales</taxon>
        <taxon>Nocardioidaceae</taxon>
        <taxon>Nocardioides</taxon>
    </lineage>
</organism>
<protein>
    <submittedName>
        <fullName evidence="2">Uncharacterized protein</fullName>
    </submittedName>
</protein>
<evidence type="ECO:0000256" key="1">
    <source>
        <dbReference type="SAM" id="Phobius"/>
    </source>
</evidence>